<gene>
    <name evidence="5" type="ORF">SAMN05216548_109127</name>
</gene>
<dbReference type="PANTHER" id="PTHR33164:SF64">
    <property type="entry name" value="TRANSCRIPTIONAL REGULATOR SLYA"/>
    <property type="match status" value="1"/>
</dbReference>
<organism evidence="5 6">
    <name type="scientific">Faunimonas pinastri</name>
    <dbReference type="NCBI Taxonomy" id="1855383"/>
    <lineage>
        <taxon>Bacteria</taxon>
        <taxon>Pseudomonadati</taxon>
        <taxon>Pseudomonadota</taxon>
        <taxon>Alphaproteobacteria</taxon>
        <taxon>Hyphomicrobiales</taxon>
        <taxon>Afifellaceae</taxon>
        <taxon>Faunimonas</taxon>
    </lineage>
</organism>
<dbReference type="Proteomes" id="UP000199647">
    <property type="component" value="Unassembled WGS sequence"/>
</dbReference>
<dbReference type="PROSITE" id="PS50995">
    <property type="entry name" value="HTH_MARR_2"/>
    <property type="match status" value="1"/>
</dbReference>
<keyword evidence="2" id="KW-0238">DNA-binding</keyword>
<evidence type="ECO:0000256" key="3">
    <source>
        <dbReference type="ARBA" id="ARBA00023163"/>
    </source>
</evidence>
<evidence type="ECO:0000256" key="2">
    <source>
        <dbReference type="ARBA" id="ARBA00023125"/>
    </source>
</evidence>
<evidence type="ECO:0000256" key="1">
    <source>
        <dbReference type="ARBA" id="ARBA00023015"/>
    </source>
</evidence>
<evidence type="ECO:0000259" key="4">
    <source>
        <dbReference type="PROSITE" id="PS50995"/>
    </source>
</evidence>
<feature type="domain" description="HTH marR-type" evidence="4">
    <location>
        <begin position="11"/>
        <end position="144"/>
    </location>
</feature>
<dbReference type="SMART" id="SM00347">
    <property type="entry name" value="HTH_MARR"/>
    <property type="match status" value="1"/>
</dbReference>
<dbReference type="InterPro" id="IPR036390">
    <property type="entry name" value="WH_DNA-bd_sf"/>
</dbReference>
<dbReference type="InterPro" id="IPR000835">
    <property type="entry name" value="HTH_MarR-typ"/>
</dbReference>
<dbReference type="SUPFAM" id="SSF46785">
    <property type="entry name" value="Winged helix' DNA-binding domain"/>
    <property type="match status" value="1"/>
</dbReference>
<reference evidence="5 6" key="1">
    <citation type="submission" date="2016-10" db="EMBL/GenBank/DDBJ databases">
        <authorList>
            <person name="de Groot N.N."/>
        </authorList>
    </citation>
    <scope>NUCLEOTIDE SEQUENCE [LARGE SCALE GENOMIC DNA]</scope>
    <source>
        <strain evidence="5 6">A52C2</strain>
    </source>
</reference>
<dbReference type="GO" id="GO:0003677">
    <property type="term" value="F:DNA binding"/>
    <property type="evidence" value="ECO:0007669"/>
    <property type="project" value="UniProtKB-KW"/>
</dbReference>
<name>A0A1H9K9I1_9HYPH</name>
<evidence type="ECO:0000313" key="6">
    <source>
        <dbReference type="Proteomes" id="UP000199647"/>
    </source>
</evidence>
<evidence type="ECO:0000313" key="5">
    <source>
        <dbReference type="EMBL" id="SEQ95784.1"/>
    </source>
</evidence>
<dbReference type="PANTHER" id="PTHR33164">
    <property type="entry name" value="TRANSCRIPTIONAL REGULATOR, MARR FAMILY"/>
    <property type="match status" value="1"/>
</dbReference>
<dbReference type="Pfam" id="PF12802">
    <property type="entry name" value="MarR_2"/>
    <property type="match status" value="1"/>
</dbReference>
<dbReference type="Gene3D" id="1.10.10.10">
    <property type="entry name" value="Winged helix-like DNA-binding domain superfamily/Winged helix DNA-binding domain"/>
    <property type="match status" value="1"/>
</dbReference>
<keyword evidence="1" id="KW-0805">Transcription regulation</keyword>
<accession>A0A1H9K9I1</accession>
<dbReference type="InterPro" id="IPR039422">
    <property type="entry name" value="MarR/SlyA-like"/>
</dbReference>
<sequence length="157" mass="17228">MQDRSSPSATRDQFAARVALAARQWRRAVDLRLKAFGLTEATWLPLLHLARTTAPIRQKDLAASLFLDSTSVVRILHGLQEAGLIDRREGGDDRRSKTILLTEAGRDLVARVEGVSQEVREEILGAIPENDLAAASEVLGQVCQFLSALNDRSDEPA</sequence>
<dbReference type="GO" id="GO:0003700">
    <property type="term" value="F:DNA-binding transcription factor activity"/>
    <property type="evidence" value="ECO:0007669"/>
    <property type="project" value="InterPro"/>
</dbReference>
<dbReference type="InterPro" id="IPR036388">
    <property type="entry name" value="WH-like_DNA-bd_sf"/>
</dbReference>
<dbReference type="OrthoDB" id="7427954at2"/>
<dbReference type="AlphaFoldDB" id="A0A1H9K9I1"/>
<dbReference type="GO" id="GO:0006950">
    <property type="term" value="P:response to stress"/>
    <property type="evidence" value="ECO:0007669"/>
    <property type="project" value="TreeGrafter"/>
</dbReference>
<dbReference type="EMBL" id="FOFG01000009">
    <property type="protein sequence ID" value="SEQ95784.1"/>
    <property type="molecule type" value="Genomic_DNA"/>
</dbReference>
<proteinExistence type="predicted"/>
<dbReference type="RefSeq" id="WP_092497227.1">
    <property type="nucleotide sequence ID" value="NZ_FOFG01000009.1"/>
</dbReference>
<dbReference type="STRING" id="1855383.SAMN05216548_109127"/>
<keyword evidence="6" id="KW-1185">Reference proteome</keyword>
<keyword evidence="3" id="KW-0804">Transcription</keyword>
<protein>
    <submittedName>
        <fullName evidence="5">MarR family transcriptional regulator, transcriptional regulator for hemolysin</fullName>
    </submittedName>
</protein>
<dbReference type="PRINTS" id="PR00598">
    <property type="entry name" value="HTHMARR"/>
</dbReference>